<dbReference type="EMBL" id="KK103006">
    <property type="protein sequence ID" value="KIY96432.1"/>
    <property type="molecule type" value="Genomic_DNA"/>
</dbReference>
<feature type="compositionally biased region" description="Low complexity" evidence="1">
    <location>
        <begin position="364"/>
        <end position="385"/>
    </location>
</feature>
<feature type="region of interest" description="Disordered" evidence="1">
    <location>
        <begin position="362"/>
        <end position="385"/>
    </location>
</feature>
<dbReference type="InterPro" id="IPR036770">
    <property type="entry name" value="Ankyrin_rpt-contain_sf"/>
</dbReference>
<evidence type="ECO:0000313" key="2">
    <source>
        <dbReference type="EMBL" id="KIY96432.1"/>
    </source>
</evidence>
<keyword evidence="3" id="KW-1185">Reference proteome</keyword>
<organism evidence="2 3">
    <name type="scientific">Monoraphidium neglectum</name>
    <dbReference type="NCBI Taxonomy" id="145388"/>
    <lineage>
        <taxon>Eukaryota</taxon>
        <taxon>Viridiplantae</taxon>
        <taxon>Chlorophyta</taxon>
        <taxon>core chlorophytes</taxon>
        <taxon>Chlorophyceae</taxon>
        <taxon>CS clade</taxon>
        <taxon>Sphaeropleales</taxon>
        <taxon>Selenastraceae</taxon>
        <taxon>Monoraphidium</taxon>
    </lineage>
</organism>
<dbReference type="GeneID" id="25728803"/>
<gene>
    <name evidence="2" type="ORF">MNEG_11531</name>
</gene>
<proteinExistence type="predicted"/>
<sequence length="480" mass="46466">MAAASSAASSAGADRGQTTPTRLSSLPHEVLAAIMLRAECPQALVLCCKDASNAWPLARDAWARGRAFKRACAANDAGAAAALLALGWPGAGAAAAAALARLARLGGGALFSAVLAWAAEAQPALLAPPSGANGPLIVAAAAGRRGVCQAVALALDGLLPSAAACGATAAAAADSASGGVERRQVQAQLDGALCVAAAGGHTAIMTDLLARGARISGAGAGAPGALHAAVTHRQAAAVALLATQRPADGGPTPEQAAAAAELAAAAGHACCLAALADSGLLGAPALRTALLAAARAEQRDCAAVTLAALRRSAAAATAVAAARLASPQQWPPEAAALRAAAADGSGDGDVFVTVTIIRPSSCSGAGRQQQKQQPLQHQPQGAAAPSIAGRVAGQLPPARGSPGRGGAASILRAALADSLAVVAPGGKTAALLRLEVAAAGFADGTRARGAAVAAEACDRAANTREPTGGWFYRLIASALN</sequence>
<name>A0A0D2J9J1_9CHLO</name>
<dbReference type="Proteomes" id="UP000054498">
    <property type="component" value="Unassembled WGS sequence"/>
</dbReference>
<dbReference type="SUPFAM" id="SSF48403">
    <property type="entry name" value="Ankyrin repeat"/>
    <property type="match status" value="1"/>
</dbReference>
<reference evidence="2 3" key="1">
    <citation type="journal article" date="2013" name="BMC Genomics">
        <title>Reconstruction of the lipid metabolism for the microalga Monoraphidium neglectum from its genome sequence reveals characteristics suitable for biofuel production.</title>
        <authorList>
            <person name="Bogen C."/>
            <person name="Al-Dilaimi A."/>
            <person name="Albersmeier A."/>
            <person name="Wichmann J."/>
            <person name="Grundmann M."/>
            <person name="Rupp O."/>
            <person name="Lauersen K.J."/>
            <person name="Blifernez-Klassen O."/>
            <person name="Kalinowski J."/>
            <person name="Goesmann A."/>
            <person name="Mussgnug J.H."/>
            <person name="Kruse O."/>
        </authorList>
    </citation>
    <scope>NUCLEOTIDE SEQUENCE [LARGE SCALE GENOMIC DNA]</scope>
    <source>
        <strain evidence="2 3">SAG 48.87</strain>
    </source>
</reference>
<dbReference type="RefSeq" id="XP_013895452.1">
    <property type="nucleotide sequence ID" value="XM_014039998.1"/>
</dbReference>
<dbReference type="AlphaFoldDB" id="A0A0D2J9J1"/>
<protein>
    <submittedName>
        <fullName evidence="2">Uncharacterized protein</fullName>
    </submittedName>
</protein>
<feature type="compositionally biased region" description="Low complexity" evidence="1">
    <location>
        <begin position="1"/>
        <end position="13"/>
    </location>
</feature>
<feature type="region of interest" description="Disordered" evidence="1">
    <location>
        <begin position="1"/>
        <end position="22"/>
    </location>
</feature>
<evidence type="ECO:0000256" key="1">
    <source>
        <dbReference type="SAM" id="MobiDB-lite"/>
    </source>
</evidence>
<dbReference type="KEGG" id="mng:MNEG_11531"/>
<accession>A0A0D2J9J1</accession>
<evidence type="ECO:0000313" key="3">
    <source>
        <dbReference type="Proteomes" id="UP000054498"/>
    </source>
</evidence>